<organism evidence="2 3">
    <name type="scientific">Limnospira maxima CS-328</name>
    <dbReference type="NCBI Taxonomy" id="513049"/>
    <lineage>
        <taxon>Bacteria</taxon>
        <taxon>Bacillati</taxon>
        <taxon>Cyanobacteriota</taxon>
        <taxon>Cyanophyceae</taxon>
        <taxon>Oscillatoriophycideae</taxon>
        <taxon>Oscillatoriales</taxon>
        <taxon>Sirenicapillariaceae</taxon>
        <taxon>Limnospira</taxon>
    </lineage>
</organism>
<sequence length="158" mass="17189">MIISMTKSADTSQPFILFELDHTTYGIPSGVVQQMEMVEQITPVPNSASFVVGVIFSRGQVIPAIDLRVRFGFAKIPYTLRTRLIVINTNQRTVGLIVDTAREFVSISADTIQPSPEGISSLSGKYLAGIATLGERVILILNVEELLVLPELVSERGG</sequence>
<gene>
    <name evidence="2" type="ORF">AmaxDRAFT_4889</name>
</gene>
<dbReference type="PANTHER" id="PTHR22617">
    <property type="entry name" value="CHEMOTAXIS SENSOR HISTIDINE KINASE-RELATED"/>
    <property type="match status" value="1"/>
</dbReference>
<reference evidence="2 3" key="1">
    <citation type="journal article" date="2011" name="Appl. Environ. Microbiol.">
        <title>Contribution of a Sodium Ion Gradient to Energy Conservation during Fermentation in the Cyanobacterium Arthrospira (Spirulina) maxima CS-328.</title>
        <authorList>
            <person name="Carrieri D."/>
            <person name="Ananyev G."/>
            <person name="Lenz O."/>
            <person name="Bryant D.A."/>
            <person name="Dismukes G.C."/>
        </authorList>
    </citation>
    <scope>NUCLEOTIDE SEQUENCE [LARGE SCALE GENOMIC DNA]</scope>
    <source>
        <strain evidence="2 3">CS-328</strain>
    </source>
</reference>
<dbReference type="SUPFAM" id="SSF50341">
    <property type="entry name" value="CheW-like"/>
    <property type="match status" value="1"/>
</dbReference>
<evidence type="ECO:0000313" key="2">
    <source>
        <dbReference type="EMBL" id="EDZ92339.1"/>
    </source>
</evidence>
<dbReference type="GO" id="GO:0006935">
    <property type="term" value="P:chemotaxis"/>
    <property type="evidence" value="ECO:0007669"/>
    <property type="project" value="InterPro"/>
</dbReference>
<feature type="domain" description="CheW-like" evidence="1">
    <location>
        <begin position="12"/>
        <end position="152"/>
    </location>
</feature>
<evidence type="ECO:0000259" key="1">
    <source>
        <dbReference type="PROSITE" id="PS50851"/>
    </source>
</evidence>
<accession>B5W7Y9</accession>
<dbReference type="InterPro" id="IPR036061">
    <property type="entry name" value="CheW-like_dom_sf"/>
</dbReference>
<dbReference type="EMBL" id="ABYK01000058">
    <property type="protein sequence ID" value="EDZ92339.1"/>
    <property type="molecule type" value="Genomic_DNA"/>
</dbReference>
<dbReference type="PROSITE" id="PS50851">
    <property type="entry name" value="CHEW"/>
    <property type="match status" value="1"/>
</dbReference>
<dbReference type="SMART" id="SM00260">
    <property type="entry name" value="CheW"/>
    <property type="match status" value="1"/>
</dbReference>
<comment type="caution">
    <text evidence="2">The sequence shown here is derived from an EMBL/GenBank/DDBJ whole genome shotgun (WGS) entry which is preliminary data.</text>
</comment>
<dbReference type="Proteomes" id="UP000004061">
    <property type="component" value="Unassembled WGS sequence"/>
</dbReference>
<evidence type="ECO:0000313" key="3">
    <source>
        <dbReference type="Proteomes" id="UP000004061"/>
    </source>
</evidence>
<dbReference type="Gene3D" id="2.40.50.180">
    <property type="entry name" value="CheA-289, Domain 4"/>
    <property type="match status" value="1"/>
</dbReference>
<dbReference type="Gene3D" id="2.30.30.40">
    <property type="entry name" value="SH3 Domains"/>
    <property type="match status" value="1"/>
</dbReference>
<proteinExistence type="predicted"/>
<protein>
    <submittedName>
        <fullName evidence="2">CheW protein</fullName>
    </submittedName>
</protein>
<dbReference type="GO" id="GO:0007165">
    <property type="term" value="P:signal transduction"/>
    <property type="evidence" value="ECO:0007669"/>
    <property type="project" value="InterPro"/>
</dbReference>
<dbReference type="AlphaFoldDB" id="B5W7Y9"/>
<dbReference type="PANTHER" id="PTHR22617:SF23">
    <property type="entry name" value="CHEMOTAXIS PROTEIN CHEW"/>
    <property type="match status" value="1"/>
</dbReference>
<dbReference type="Pfam" id="PF01584">
    <property type="entry name" value="CheW"/>
    <property type="match status" value="1"/>
</dbReference>
<dbReference type="InterPro" id="IPR039315">
    <property type="entry name" value="CheW"/>
</dbReference>
<dbReference type="InterPro" id="IPR002545">
    <property type="entry name" value="CheW-lke_dom"/>
</dbReference>
<keyword evidence="3" id="KW-1185">Reference proteome</keyword>
<dbReference type="GO" id="GO:0005829">
    <property type="term" value="C:cytosol"/>
    <property type="evidence" value="ECO:0007669"/>
    <property type="project" value="TreeGrafter"/>
</dbReference>
<name>B5W7Y9_LIMMA</name>